<feature type="compositionally biased region" description="Basic and acidic residues" evidence="1">
    <location>
        <begin position="139"/>
        <end position="162"/>
    </location>
</feature>
<dbReference type="EMBL" id="AZIL01001004">
    <property type="protein sequence ID" value="EWM25242.1"/>
    <property type="molecule type" value="Genomic_DNA"/>
</dbReference>
<feature type="compositionally biased region" description="Low complexity" evidence="1">
    <location>
        <begin position="106"/>
        <end position="131"/>
    </location>
</feature>
<feature type="region of interest" description="Disordered" evidence="1">
    <location>
        <begin position="1"/>
        <end position="199"/>
    </location>
</feature>
<organism evidence="2 3">
    <name type="scientific">Nannochloropsis gaditana</name>
    <dbReference type="NCBI Taxonomy" id="72520"/>
    <lineage>
        <taxon>Eukaryota</taxon>
        <taxon>Sar</taxon>
        <taxon>Stramenopiles</taxon>
        <taxon>Ochrophyta</taxon>
        <taxon>Eustigmatophyceae</taxon>
        <taxon>Eustigmatales</taxon>
        <taxon>Monodopsidaceae</taxon>
        <taxon>Nannochloropsis</taxon>
    </lineage>
</organism>
<evidence type="ECO:0000256" key="1">
    <source>
        <dbReference type="SAM" id="MobiDB-lite"/>
    </source>
</evidence>
<protein>
    <submittedName>
        <fullName evidence="2">Uncharacterized protein</fullName>
    </submittedName>
</protein>
<gene>
    <name evidence="2" type="ORF">Naga_101074g1</name>
</gene>
<evidence type="ECO:0000313" key="3">
    <source>
        <dbReference type="Proteomes" id="UP000019335"/>
    </source>
</evidence>
<comment type="caution">
    <text evidence="2">The sequence shown here is derived from an EMBL/GenBank/DDBJ whole genome shotgun (WGS) entry which is preliminary data.</text>
</comment>
<feature type="compositionally biased region" description="Low complexity" evidence="1">
    <location>
        <begin position="85"/>
        <end position="94"/>
    </location>
</feature>
<reference evidence="2 3" key="1">
    <citation type="journal article" date="2014" name="Mol. Plant">
        <title>Chromosome Scale Genome Assembly and Transcriptome Profiling of Nannochloropsis gaditana in Nitrogen Depletion.</title>
        <authorList>
            <person name="Corteggiani Carpinelli E."/>
            <person name="Telatin A."/>
            <person name="Vitulo N."/>
            <person name="Forcato C."/>
            <person name="D'Angelo M."/>
            <person name="Schiavon R."/>
            <person name="Vezzi A."/>
            <person name="Giacometti G.M."/>
            <person name="Morosinotto T."/>
            <person name="Valle G."/>
        </authorList>
    </citation>
    <scope>NUCLEOTIDE SEQUENCE [LARGE SCALE GENOMIC DNA]</scope>
    <source>
        <strain evidence="2 3">B-31</strain>
    </source>
</reference>
<evidence type="ECO:0000313" key="2">
    <source>
        <dbReference type="EMBL" id="EWM25242.1"/>
    </source>
</evidence>
<sequence length="199" mass="21234">MTSQIGSPPAKEEGLLDVGEVDMEGKEEATGIPLPPPLPPPSPPVDPLISVRLPSPSEQHGRMGVPGHESLEARSDPPFPPSTPPSAHSPHSLPVLPPRVPSYATAPSFSPAPSFSFPPSLPSFQLPSPGGQEEEDQEGHDFEREVRLSRVQEGRKGQEKARARTTSLVRRRSSECAEVEEACVEDEDEGGTGEDAEEG</sequence>
<keyword evidence="3" id="KW-1185">Reference proteome</keyword>
<dbReference type="Proteomes" id="UP000019335">
    <property type="component" value="Chromosome 11"/>
</dbReference>
<feature type="compositionally biased region" description="Pro residues" evidence="1">
    <location>
        <begin position="33"/>
        <end position="46"/>
    </location>
</feature>
<name>W7TGJ8_9STRA</name>
<feature type="compositionally biased region" description="Acidic residues" evidence="1">
    <location>
        <begin position="177"/>
        <end position="199"/>
    </location>
</feature>
<proteinExistence type="predicted"/>
<accession>W7TGJ8</accession>
<feature type="non-terminal residue" evidence="2">
    <location>
        <position position="199"/>
    </location>
</feature>
<dbReference type="AlphaFoldDB" id="W7TGJ8"/>